<dbReference type="GO" id="GO:0006310">
    <property type="term" value="P:DNA recombination"/>
    <property type="evidence" value="ECO:0007669"/>
    <property type="project" value="UniProtKB-UniRule"/>
</dbReference>
<proteinExistence type="inferred from homology"/>
<dbReference type="SMART" id="SM00490">
    <property type="entry name" value="HELICc"/>
    <property type="match status" value="1"/>
</dbReference>
<evidence type="ECO:0000259" key="17">
    <source>
        <dbReference type="PROSITE" id="PS51194"/>
    </source>
</evidence>
<evidence type="ECO:0000256" key="15">
    <source>
        <dbReference type="RuleBase" id="RU363016"/>
    </source>
</evidence>
<dbReference type="InterPro" id="IPR004609">
    <property type="entry name" value="ATP-dep_DNA_helicase_RecG"/>
</dbReference>
<dbReference type="Gene3D" id="2.40.50.140">
    <property type="entry name" value="Nucleic acid-binding proteins"/>
    <property type="match status" value="1"/>
</dbReference>
<dbReference type="InterPro" id="IPR011545">
    <property type="entry name" value="DEAD/DEAH_box_helicase_dom"/>
</dbReference>
<reference evidence="18 19" key="1">
    <citation type="submission" date="2016-10" db="EMBL/GenBank/DDBJ databases">
        <authorList>
            <person name="de Groot N.N."/>
        </authorList>
    </citation>
    <scope>NUCLEOTIDE SEQUENCE [LARGE SCALE GENOMIC DNA]</scope>
    <source>
        <strain evidence="18 19">CGMCC 1.9109</strain>
    </source>
</reference>
<dbReference type="Gene3D" id="3.40.50.300">
    <property type="entry name" value="P-loop containing nucleotide triphosphate hydrolases"/>
    <property type="match status" value="2"/>
</dbReference>
<keyword evidence="5 15" id="KW-0378">Hydrolase</keyword>
<dbReference type="GO" id="GO:0006281">
    <property type="term" value="P:DNA repair"/>
    <property type="evidence" value="ECO:0007669"/>
    <property type="project" value="UniProtKB-UniRule"/>
</dbReference>
<keyword evidence="10 15" id="KW-0234">DNA repair</keyword>
<evidence type="ECO:0000256" key="7">
    <source>
        <dbReference type="ARBA" id="ARBA00022840"/>
    </source>
</evidence>
<dbReference type="InterPro" id="IPR045562">
    <property type="entry name" value="RecG_dom3_C"/>
</dbReference>
<sequence length="694" mass="76436">MRPEALFDYFADIERLPGIGKRNKQAIERLAGTRTRDLLMHLPTGLVDRRYRPKVRDAAPGSIATLEVVVDEHLPPHNKRAPYKVRCHDDTAELTLVFFHARADYLRKQLPEGETRIISGKLEHFQGDAQITHPDYMVSPDSADELPLLETVYPLTAGLSGKVLRKAIHAALETVPPLPEWQLKDIVTREGWPDFLSAIKHLHSPSGPETLAPKSPERRRLAADELLATQLALAIVRDRTQKKRGRALKGNGHIRGTLIGNLSYSLTGDQEKALQEIIADLESGRAMLRLMQGDVGSGKTVVALLVMAAAVEAGVQAALLAPTEILANQHLETIAPLAEKAGLRVEKLTGRNKGKHRKEILARLAAGEIDILVGTHAIIQDDVQFRDLGLAIIDEQHRFGVQQRLALAGKATAGIDVLGMTATPIPRTLTLTAYGDMDVSRIQEKPPGRQPVDTRVVSLDRLGEVAQGIGRAVQAGQRAYWVCPLVEESEKLDLAAAEDRYRDFQHMLGPRVGLVHGKMKGADKDAVMEKFQTGEISVLVSTTVIEVGVNVPEATIMVIEHAERFGLAQLHQLRGRVGRGAGKSTCILLRGNEIGEVARARLKTMRESEDGFLIAEEDLKLRGGGEILGTRQSGLPEFKMVDFLEHADLIELARDDARLIVNKDPELKSERGQALRHLLYLFERDEGVRLMQSG</sequence>
<dbReference type="InterPro" id="IPR027417">
    <property type="entry name" value="P-loop_NTPase"/>
</dbReference>
<dbReference type="GO" id="GO:0005524">
    <property type="term" value="F:ATP binding"/>
    <property type="evidence" value="ECO:0007669"/>
    <property type="project" value="UniProtKB-KW"/>
</dbReference>
<dbReference type="NCBIfam" id="NF008165">
    <property type="entry name" value="PRK10917.1-3"/>
    <property type="match status" value="1"/>
</dbReference>
<dbReference type="OrthoDB" id="9804325at2"/>
<dbReference type="RefSeq" id="WP_068305439.1">
    <property type="nucleotide sequence ID" value="NZ_FNAK01000002.1"/>
</dbReference>
<dbReference type="SUPFAM" id="SSF50249">
    <property type="entry name" value="Nucleic acid-binding proteins"/>
    <property type="match status" value="1"/>
</dbReference>
<name>A0A1G6VIV5_9PROT</name>
<evidence type="ECO:0000256" key="12">
    <source>
        <dbReference type="ARBA" id="ARBA00034617"/>
    </source>
</evidence>
<dbReference type="NCBIfam" id="NF008168">
    <property type="entry name" value="PRK10917.2-2"/>
    <property type="match status" value="1"/>
</dbReference>
<dbReference type="CDD" id="cd04488">
    <property type="entry name" value="RecG_wedge_OBF"/>
    <property type="match status" value="1"/>
</dbReference>
<comment type="catalytic activity">
    <reaction evidence="14 15">
        <text>ATP + H2O = ADP + phosphate + H(+)</text>
        <dbReference type="Rhea" id="RHEA:13065"/>
        <dbReference type="ChEBI" id="CHEBI:15377"/>
        <dbReference type="ChEBI" id="CHEBI:15378"/>
        <dbReference type="ChEBI" id="CHEBI:30616"/>
        <dbReference type="ChEBI" id="CHEBI:43474"/>
        <dbReference type="ChEBI" id="CHEBI:456216"/>
        <dbReference type="EC" id="5.6.2.4"/>
    </reaction>
</comment>
<keyword evidence="3 15" id="KW-0547">Nucleotide-binding</keyword>
<dbReference type="CDD" id="cd17992">
    <property type="entry name" value="DEXHc_RecG"/>
    <property type="match status" value="1"/>
</dbReference>
<dbReference type="GO" id="GO:0016887">
    <property type="term" value="F:ATP hydrolysis activity"/>
    <property type="evidence" value="ECO:0007669"/>
    <property type="project" value="RHEA"/>
</dbReference>
<comment type="similarity">
    <text evidence="1 15">Belongs to the helicase family. RecG subfamily.</text>
</comment>
<dbReference type="Pfam" id="PF00271">
    <property type="entry name" value="Helicase_C"/>
    <property type="match status" value="1"/>
</dbReference>
<evidence type="ECO:0000256" key="14">
    <source>
        <dbReference type="ARBA" id="ARBA00048988"/>
    </source>
</evidence>
<dbReference type="NCBIfam" id="TIGR00643">
    <property type="entry name" value="recG"/>
    <property type="match status" value="1"/>
</dbReference>
<dbReference type="InterPro" id="IPR012340">
    <property type="entry name" value="NA-bd_OB-fold"/>
</dbReference>
<dbReference type="PROSITE" id="PS51194">
    <property type="entry name" value="HELICASE_CTER"/>
    <property type="match status" value="1"/>
</dbReference>
<dbReference type="Pfam" id="PF17191">
    <property type="entry name" value="RecG_wedge"/>
    <property type="match status" value="1"/>
</dbReference>
<gene>
    <name evidence="18" type="ORF">SAMN04488071_0742</name>
</gene>
<comment type="catalytic activity">
    <reaction evidence="12 15">
        <text>Couples ATP hydrolysis with the unwinding of duplex DNA by translocating in the 3'-5' direction.</text>
        <dbReference type="EC" id="5.6.2.4"/>
    </reaction>
</comment>
<evidence type="ECO:0000256" key="6">
    <source>
        <dbReference type="ARBA" id="ARBA00022806"/>
    </source>
</evidence>
<keyword evidence="11" id="KW-0413">Isomerase</keyword>
<evidence type="ECO:0000256" key="2">
    <source>
        <dbReference type="ARBA" id="ARBA00017846"/>
    </source>
</evidence>
<feature type="domain" description="Helicase C-terminal" evidence="17">
    <location>
        <begin position="458"/>
        <end position="620"/>
    </location>
</feature>
<dbReference type="Proteomes" id="UP000183685">
    <property type="component" value="Unassembled WGS sequence"/>
</dbReference>
<dbReference type="PANTHER" id="PTHR47964">
    <property type="entry name" value="ATP-DEPENDENT DNA HELICASE HOMOLOG RECG, CHLOROPLASTIC"/>
    <property type="match status" value="1"/>
</dbReference>
<comment type="function">
    <text evidence="15">Plays a critical role in recombination and DNA repair. Helps process Holliday junction intermediates to mature products by catalyzing branch migration. Has replication fork regression activity, unwinds stalled or blocked replication forks to make a HJ that can be resolved. Has a DNA unwinding activity characteristic of a DNA helicase with 3'-5' polarity.</text>
</comment>
<keyword evidence="4 15" id="KW-0227">DNA damage</keyword>
<keyword evidence="7 15" id="KW-0067">ATP-binding</keyword>
<evidence type="ECO:0000256" key="1">
    <source>
        <dbReference type="ARBA" id="ARBA00007504"/>
    </source>
</evidence>
<feature type="domain" description="Helicase ATP-binding" evidence="16">
    <location>
        <begin position="280"/>
        <end position="442"/>
    </location>
</feature>
<evidence type="ECO:0000256" key="11">
    <source>
        <dbReference type="ARBA" id="ARBA00023235"/>
    </source>
</evidence>
<dbReference type="Pfam" id="PF00270">
    <property type="entry name" value="DEAD"/>
    <property type="match status" value="1"/>
</dbReference>
<dbReference type="EMBL" id="FNAK01000002">
    <property type="protein sequence ID" value="SDD53474.1"/>
    <property type="molecule type" value="Genomic_DNA"/>
</dbReference>
<evidence type="ECO:0000256" key="10">
    <source>
        <dbReference type="ARBA" id="ARBA00023204"/>
    </source>
</evidence>
<dbReference type="GO" id="GO:0043138">
    <property type="term" value="F:3'-5' DNA helicase activity"/>
    <property type="evidence" value="ECO:0007669"/>
    <property type="project" value="UniProtKB-EC"/>
</dbReference>
<evidence type="ECO:0000256" key="9">
    <source>
        <dbReference type="ARBA" id="ARBA00023172"/>
    </source>
</evidence>
<protein>
    <recommendedName>
        <fullName evidence="2 15">ATP-dependent DNA helicase RecG</fullName>
        <ecNumber evidence="13 15">5.6.2.4</ecNumber>
    </recommendedName>
</protein>
<keyword evidence="8" id="KW-0238">DNA-binding</keyword>
<evidence type="ECO:0000256" key="5">
    <source>
        <dbReference type="ARBA" id="ARBA00022801"/>
    </source>
</evidence>
<dbReference type="PANTHER" id="PTHR47964:SF1">
    <property type="entry name" value="ATP-DEPENDENT DNA HELICASE HOMOLOG RECG, CHLOROPLASTIC"/>
    <property type="match status" value="1"/>
</dbReference>
<dbReference type="InterPro" id="IPR047112">
    <property type="entry name" value="RecG/Mfd"/>
</dbReference>
<evidence type="ECO:0000256" key="8">
    <source>
        <dbReference type="ARBA" id="ARBA00023125"/>
    </source>
</evidence>
<dbReference type="EC" id="5.6.2.4" evidence="13 15"/>
<keyword evidence="19" id="KW-1185">Reference proteome</keyword>
<evidence type="ECO:0000313" key="18">
    <source>
        <dbReference type="EMBL" id="SDD53474.1"/>
    </source>
</evidence>
<evidence type="ECO:0000259" key="16">
    <source>
        <dbReference type="PROSITE" id="PS51192"/>
    </source>
</evidence>
<accession>A0A1G6VIV5</accession>
<dbReference type="AlphaFoldDB" id="A0A1G6VIV5"/>
<organism evidence="18 19">
    <name type="scientific">Kordiimonas lacus</name>
    <dbReference type="NCBI Taxonomy" id="637679"/>
    <lineage>
        <taxon>Bacteria</taxon>
        <taxon>Pseudomonadati</taxon>
        <taxon>Pseudomonadota</taxon>
        <taxon>Alphaproteobacteria</taxon>
        <taxon>Kordiimonadales</taxon>
        <taxon>Kordiimonadaceae</taxon>
        <taxon>Kordiimonas</taxon>
    </lineage>
</organism>
<dbReference type="Pfam" id="PF19833">
    <property type="entry name" value="RecG_dom3_C"/>
    <property type="match status" value="1"/>
</dbReference>
<dbReference type="InterPro" id="IPR014001">
    <property type="entry name" value="Helicase_ATP-bd"/>
</dbReference>
<dbReference type="SMART" id="SM00487">
    <property type="entry name" value="DEXDc"/>
    <property type="match status" value="1"/>
</dbReference>
<dbReference type="InterPro" id="IPR001650">
    <property type="entry name" value="Helicase_C-like"/>
</dbReference>
<keyword evidence="9 15" id="KW-0233">DNA recombination</keyword>
<dbReference type="InterPro" id="IPR033454">
    <property type="entry name" value="RecG_wedge"/>
</dbReference>
<keyword evidence="6 15" id="KW-0347">Helicase</keyword>
<dbReference type="PROSITE" id="PS51192">
    <property type="entry name" value="HELICASE_ATP_BIND_1"/>
    <property type="match status" value="1"/>
</dbReference>
<dbReference type="GO" id="GO:0003677">
    <property type="term" value="F:DNA binding"/>
    <property type="evidence" value="ECO:0007669"/>
    <property type="project" value="UniProtKB-KW"/>
</dbReference>
<evidence type="ECO:0000256" key="3">
    <source>
        <dbReference type="ARBA" id="ARBA00022741"/>
    </source>
</evidence>
<evidence type="ECO:0000256" key="4">
    <source>
        <dbReference type="ARBA" id="ARBA00022763"/>
    </source>
</evidence>
<dbReference type="STRING" id="637679.GCA_001550055_02456"/>
<dbReference type="SUPFAM" id="SSF52540">
    <property type="entry name" value="P-loop containing nucleoside triphosphate hydrolases"/>
    <property type="match status" value="2"/>
</dbReference>
<dbReference type="NCBIfam" id="NF008164">
    <property type="entry name" value="PRK10917.1-2"/>
    <property type="match status" value="1"/>
</dbReference>
<evidence type="ECO:0000256" key="13">
    <source>
        <dbReference type="ARBA" id="ARBA00034808"/>
    </source>
</evidence>
<evidence type="ECO:0000313" key="19">
    <source>
        <dbReference type="Proteomes" id="UP000183685"/>
    </source>
</evidence>